<dbReference type="AlphaFoldDB" id="A0A5A7PZ60"/>
<evidence type="ECO:0000313" key="2">
    <source>
        <dbReference type="Proteomes" id="UP000325081"/>
    </source>
</evidence>
<gene>
    <name evidence="1" type="ORF">STAS_14601</name>
</gene>
<dbReference type="EMBL" id="BKCP01005461">
    <property type="protein sequence ID" value="GER38140.1"/>
    <property type="molecule type" value="Genomic_DNA"/>
</dbReference>
<feature type="non-terminal residue" evidence="1">
    <location>
        <position position="115"/>
    </location>
</feature>
<evidence type="ECO:0000313" key="1">
    <source>
        <dbReference type="EMBL" id="GER38140.1"/>
    </source>
</evidence>
<comment type="caution">
    <text evidence="1">The sequence shown here is derived from an EMBL/GenBank/DDBJ whole genome shotgun (WGS) entry which is preliminary data.</text>
</comment>
<protein>
    <submittedName>
        <fullName evidence="1">Alkaline phosphatase D domain protein</fullName>
    </submittedName>
</protein>
<proteinExistence type="predicted"/>
<reference evidence="2" key="1">
    <citation type="journal article" date="2019" name="Curr. Biol.">
        <title>Genome Sequence of Striga asiatica Provides Insight into the Evolution of Plant Parasitism.</title>
        <authorList>
            <person name="Yoshida S."/>
            <person name="Kim S."/>
            <person name="Wafula E.K."/>
            <person name="Tanskanen J."/>
            <person name="Kim Y.M."/>
            <person name="Honaas L."/>
            <person name="Yang Z."/>
            <person name="Spallek T."/>
            <person name="Conn C.E."/>
            <person name="Ichihashi Y."/>
            <person name="Cheong K."/>
            <person name="Cui S."/>
            <person name="Der J.P."/>
            <person name="Gundlach H."/>
            <person name="Jiao Y."/>
            <person name="Hori C."/>
            <person name="Ishida J.K."/>
            <person name="Kasahara H."/>
            <person name="Kiba T."/>
            <person name="Kim M.S."/>
            <person name="Koo N."/>
            <person name="Laohavisit A."/>
            <person name="Lee Y.H."/>
            <person name="Lumba S."/>
            <person name="McCourt P."/>
            <person name="Mortimer J.C."/>
            <person name="Mutuku J.M."/>
            <person name="Nomura T."/>
            <person name="Sasaki-Sekimoto Y."/>
            <person name="Seto Y."/>
            <person name="Wang Y."/>
            <person name="Wakatake T."/>
            <person name="Sakakibara H."/>
            <person name="Demura T."/>
            <person name="Yamaguchi S."/>
            <person name="Yoneyama K."/>
            <person name="Manabe R.I."/>
            <person name="Nelson D.C."/>
            <person name="Schulman A.H."/>
            <person name="Timko M.P."/>
            <person name="dePamphilis C.W."/>
            <person name="Choi D."/>
            <person name="Shirasu K."/>
        </authorList>
    </citation>
    <scope>NUCLEOTIDE SEQUENCE [LARGE SCALE GENOMIC DNA]</scope>
    <source>
        <strain evidence="2">cv. UVA1</strain>
    </source>
</reference>
<accession>A0A5A7PZ60</accession>
<organism evidence="1 2">
    <name type="scientific">Striga asiatica</name>
    <name type="common">Asiatic witchweed</name>
    <name type="synonym">Buchnera asiatica</name>
    <dbReference type="NCBI Taxonomy" id="4170"/>
    <lineage>
        <taxon>Eukaryota</taxon>
        <taxon>Viridiplantae</taxon>
        <taxon>Streptophyta</taxon>
        <taxon>Embryophyta</taxon>
        <taxon>Tracheophyta</taxon>
        <taxon>Spermatophyta</taxon>
        <taxon>Magnoliopsida</taxon>
        <taxon>eudicotyledons</taxon>
        <taxon>Gunneridae</taxon>
        <taxon>Pentapetalae</taxon>
        <taxon>asterids</taxon>
        <taxon>lamiids</taxon>
        <taxon>Lamiales</taxon>
        <taxon>Orobanchaceae</taxon>
        <taxon>Buchnereae</taxon>
        <taxon>Striga</taxon>
    </lineage>
</organism>
<name>A0A5A7PZ60_STRAF</name>
<dbReference type="Proteomes" id="UP000325081">
    <property type="component" value="Unassembled WGS sequence"/>
</dbReference>
<sequence length="115" mass="13327">MSITHRRLSAHQRSNWYLIGWGAVWFCATPSQQEEAVEKRRNSLGGETITFLSSTGREEWQKTILRIFTTRLAEFDQNGKVTPESSKRMCIIKKDEWAFTEGRLLIPSPTFTYAI</sequence>
<keyword evidence="2" id="KW-1185">Reference proteome</keyword>